<keyword evidence="2" id="KW-1185">Reference proteome</keyword>
<evidence type="ECO:0000313" key="1">
    <source>
        <dbReference type="EMBL" id="KAJ9643016.1"/>
    </source>
</evidence>
<name>A0ACC2Z629_9PEZI</name>
<comment type="caution">
    <text evidence="1">The sequence shown here is derived from an EMBL/GenBank/DDBJ whole genome shotgun (WGS) entry which is preliminary data.</text>
</comment>
<protein>
    <submittedName>
        <fullName evidence="1">Uncharacterized protein</fullName>
    </submittedName>
</protein>
<proteinExistence type="predicted"/>
<dbReference type="EMBL" id="JAPDRP010000012">
    <property type="protein sequence ID" value="KAJ9643016.1"/>
    <property type="molecule type" value="Genomic_DNA"/>
</dbReference>
<evidence type="ECO:0000313" key="2">
    <source>
        <dbReference type="Proteomes" id="UP001172680"/>
    </source>
</evidence>
<reference evidence="1" key="1">
    <citation type="submission" date="2022-10" db="EMBL/GenBank/DDBJ databases">
        <title>Culturing micro-colonial fungi from biological soil crusts in the Mojave desert and describing Neophaeococcomyces mojavensis, and introducing the new genera and species Taxawa tesnikishii.</title>
        <authorList>
            <person name="Kurbessoian T."/>
            <person name="Stajich J.E."/>
        </authorList>
    </citation>
    <scope>NUCLEOTIDE SEQUENCE</scope>
    <source>
        <strain evidence="1">JES_115</strain>
    </source>
</reference>
<gene>
    <name evidence="1" type="ORF">H2199_004538</name>
</gene>
<sequence length="895" mass="98814">MHSTNAQNTPPETHLQFPPHPQPHAQNQPVSLASTYSMHVLLESAQHVNNAESGMSEHGAHGQGQQYGEQLPSQATQNGQYASVYGHLPPTDFGNAIQDASAHTASGAEMDPKRRKPATTTAQADIELRELLTRNTGRSLRDVAAEVISAERTSRAEKAKQLFGMLWLQSQEYQATEGMVAAQNYNQEATRRHSTATQLDFNSIPQLPADTAVFPSQDQHSDSPTLSPLEGSSSSQGRLFTDPYTPSYSHGAQSSEMYKQTLKFAPPEHESFQDSDSIELPNIFNYVPPRTDVDAANALSALYRTHCTSLVDCVRFCKEKQFFRLFTSFYGTLTVPPRKLFVHPDLAPWIKECDWLMYQKMIRFVSQLTLQVAPPVVLQFLGTISKRLHGYISQVFHGHPRHVLEAKLEPATLFAGLLHRMLRVNSTAHAAAALLMTDQNRDLMWHDWVTLVNPKRIMESELPDCGYEETYKILTQDVRSILQPLNTPTWLEHNTHYQDAAAIANANGVGMHFNSDTVIDRIAGFLSRLPSRFPGASTRTLLHCISAIGTAAIREITVENGNSFNLWWITKVFVDEMSLWLASLGGFLDHQPADPRQSPFHGVQEGLATGGNGSQNNSRYSSVGPDFSNNLSFATNNEQAMQTTGRSDTEMNSQRLQHPLAQSTLPDSFDMDLRINTSHAKHAQEQEHDDSGIAQQGAPTPSTPSQPQCPQTPNPLFVASLGNPGPLYSRTLHSAAHVLLQELRGILTFPAFAVSRPLGKGLVSQNLANPDNPWCLWQSPSLMNTSGVALSAAWRHWSAAREREGARGVLVVLHDELEKGVGEVKKIPQTPFVRIGIGIGRPESREPNDVAKHVLRKMTEWEESKIEGVAGEVVGILREVSEGKIRPEGVGKKGG</sequence>
<organism evidence="1 2">
    <name type="scientific">Coniosporium tulheliwenetii</name>
    <dbReference type="NCBI Taxonomy" id="3383036"/>
    <lineage>
        <taxon>Eukaryota</taxon>
        <taxon>Fungi</taxon>
        <taxon>Dikarya</taxon>
        <taxon>Ascomycota</taxon>
        <taxon>Pezizomycotina</taxon>
        <taxon>Dothideomycetes</taxon>
        <taxon>Dothideomycetes incertae sedis</taxon>
        <taxon>Coniosporium</taxon>
    </lineage>
</organism>
<dbReference type="Proteomes" id="UP001172680">
    <property type="component" value="Unassembled WGS sequence"/>
</dbReference>
<accession>A0ACC2Z629</accession>